<evidence type="ECO:0000313" key="2">
    <source>
        <dbReference type="EMBL" id="MBS7527828.1"/>
    </source>
</evidence>
<keyword evidence="1" id="KW-1133">Transmembrane helix</keyword>
<name>A0ABS5PRN3_9FIRM</name>
<keyword evidence="3" id="KW-1185">Reference proteome</keyword>
<organism evidence="2 3">
    <name type="scientific">Fusibacter paucivorans</name>
    <dbReference type="NCBI Taxonomy" id="76009"/>
    <lineage>
        <taxon>Bacteria</taxon>
        <taxon>Bacillati</taxon>
        <taxon>Bacillota</taxon>
        <taxon>Clostridia</taxon>
        <taxon>Eubacteriales</taxon>
        <taxon>Eubacteriales Family XII. Incertae Sedis</taxon>
        <taxon>Fusibacter</taxon>
    </lineage>
</organism>
<evidence type="ECO:0000256" key="1">
    <source>
        <dbReference type="SAM" id="Phobius"/>
    </source>
</evidence>
<evidence type="ECO:0000313" key="3">
    <source>
        <dbReference type="Proteomes" id="UP000746471"/>
    </source>
</evidence>
<dbReference type="Proteomes" id="UP000746471">
    <property type="component" value="Unassembled WGS sequence"/>
</dbReference>
<comment type="caution">
    <text evidence="2">The sequence shown here is derived from an EMBL/GenBank/DDBJ whole genome shotgun (WGS) entry which is preliminary data.</text>
</comment>
<keyword evidence="1" id="KW-0812">Transmembrane</keyword>
<proteinExistence type="predicted"/>
<dbReference type="EMBL" id="JAHBCL010000026">
    <property type="protein sequence ID" value="MBS7527828.1"/>
    <property type="molecule type" value="Genomic_DNA"/>
</dbReference>
<keyword evidence="1" id="KW-0472">Membrane</keyword>
<feature type="transmembrane region" description="Helical" evidence="1">
    <location>
        <begin position="12"/>
        <end position="35"/>
    </location>
</feature>
<reference evidence="2 3" key="1">
    <citation type="submission" date="2021-05" db="EMBL/GenBank/DDBJ databases">
        <title>Fusibacter ferrireducens sp. nov., an anaerobic, sulfur- and Fe-reducing bacterium isolated from the mangrove sediment.</title>
        <authorList>
            <person name="Qiu D."/>
        </authorList>
    </citation>
    <scope>NUCLEOTIDE SEQUENCE [LARGE SCALE GENOMIC DNA]</scope>
    <source>
        <strain evidence="2 3">DSM 12116</strain>
    </source>
</reference>
<feature type="transmembrane region" description="Helical" evidence="1">
    <location>
        <begin position="125"/>
        <end position="146"/>
    </location>
</feature>
<feature type="transmembrane region" description="Helical" evidence="1">
    <location>
        <begin position="80"/>
        <end position="113"/>
    </location>
</feature>
<dbReference type="RefSeq" id="WP_213237689.1">
    <property type="nucleotide sequence ID" value="NZ_JAHBCL010000026.1"/>
</dbReference>
<sequence length="156" mass="17411">MDFFLASIGTAAFLLIAVLLLSGIVGYILSALGLMRMAQNRGIDNAWLAWIPVGNLWIMGQLIGPLRFGDKSYDHAEHILVVGLLLSVVLSRVPVIGALLRIIMSLLTIYTFFMIFKQYAEDRAVLYTVISILLPTLVPGILFFSMRFNEPNMLTY</sequence>
<gene>
    <name evidence="2" type="ORF">KHM83_14175</name>
</gene>
<accession>A0ABS5PRN3</accession>
<protein>
    <submittedName>
        <fullName evidence="2">Uncharacterized protein</fullName>
    </submittedName>
</protein>
<feature type="transmembrane region" description="Helical" evidence="1">
    <location>
        <begin position="47"/>
        <end position="68"/>
    </location>
</feature>